<evidence type="ECO:0000313" key="1">
    <source>
        <dbReference type="EMBL" id="KAH7834013.1"/>
    </source>
</evidence>
<dbReference type="Proteomes" id="UP000828048">
    <property type="component" value="Chromosome 2"/>
</dbReference>
<dbReference type="EMBL" id="CM037152">
    <property type="protein sequence ID" value="KAH7834013.1"/>
    <property type="molecule type" value="Genomic_DNA"/>
</dbReference>
<proteinExistence type="predicted"/>
<reference evidence="1 2" key="1">
    <citation type="journal article" date="2021" name="Hortic Res">
        <title>High-quality reference genome and annotation aids understanding of berry development for evergreen blueberry (Vaccinium darrowii).</title>
        <authorList>
            <person name="Yu J."/>
            <person name="Hulse-Kemp A.M."/>
            <person name="Babiker E."/>
            <person name="Staton M."/>
        </authorList>
    </citation>
    <scope>NUCLEOTIDE SEQUENCE [LARGE SCALE GENOMIC DNA]</scope>
    <source>
        <strain evidence="2">cv. NJ 8807/NJ 8810</strain>
        <tissue evidence="1">Young leaf</tissue>
    </source>
</reference>
<evidence type="ECO:0000313" key="2">
    <source>
        <dbReference type="Proteomes" id="UP000828048"/>
    </source>
</evidence>
<protein>
    <submittedName>
        <fullName evidence="1">Uncharacterized protein</fullName>
    </submittedName>
</protein>
<comment type="caution">
    <text evidence="1">The sequence shown here is derived from an EMBL/GenBank/DDBJ whole genome shotgun (WGS) entry which is preliminary data.</text>
</comment>
<sequence>MIMKVIPSFRSTNDNEGNTEFRECIRLLADKVGVLSRHREELLDRYRKLEAENEQLKKEVEEKKELLNALYMKHQLEKQANKEKISFGCLEVREIAAFVLNSAGNYEAINRNCPNYYLSKESVALFVDCLPNRLSYIIGQIVRIEALLPDPAKMKTDMMEETLVYIYCALIKT</sequence>
<accession>A0ACB7X055</accession>
<name>A0ACB7X055_9ERIC</name>
<gene>
    <name evidence="1" type="ORF">Vadar_011920</name>
</gene>
<organism evidence="1 2">
    <name type="scientific">Vaccinium darrowii</name>
    <dbReference type="NCBI Taxonomy" id="229202"/>
    <lineage>
        <taxon>Eukaryota</taxon>
        <taxon>Viridiplantae</taxon>
        <taxon>Streptophyta</taxon>
        <taxon>Embryophyta</taxon>
        <taxon>Tracheophyta</taxon>
        <taxon>Spermatophyta</taxon>
        <taxon>Magnoliopsida</taxon>
        <taxon>eudicotyledons</taxon>
        <taxon>Gunneridae</taxon>
        <taxon>Pentapetalae</taxon>
        <taxon>asterids</taxon>
        <taxon>Ericales</taxon>
        <taxon>Ericaceae</taxon>
        <taxon>Vaccinioideae</taxon>
        <taxon>Vaccinieae</taxon>
        <taxon>Vaccinium</taxon>
    </lineage>
</organism>
<keyword evidence="2" id="KW-1185">Reference proteome</keyword>